<protein>
    <submittedName>
        <fullName evidence="14">G_PROTEIN_RECEP_F1_2 domain-containing protein</fullName>
    </submittedName>
</protein>
<dbReference type="WBParaSite" id="PTRK_0001657100.1">
    <property type="protein sequence ID" value="PTRK_0001657100.1"/>
    <property type="gene ID" value="PTRK_0001657100"/>
</dbReference>
<dbReference type="GO" id="GO:0004930">
    <property type="term" value="F:G protein-coupled receptor activity"/>
    <property type="evidence" value="ECO:0007669"/>
    <property type="project" value="UniProtKB-KW"/>
</dbReference>
<evidence type="ECO:0000256" key="11">
    <source>
        <dbReference type="SAM" id="Phobius"/>
    </source>
</evidence>
<keyword evidence="8" id="KW-0325">Glycoprotein</keyword>
<proteinExistence type="predicted"/>
<feature type="domain" description="G-protein coupled receptors family 1 profile" evidence="12">
    <location>
        <begin position="24"/>
        <end position="284"/>
    </location>
</feature>
<evidence type="ECO:0000313" key="13">
    <source>
        <dbReference type="Proteomes" id="UP000038045"/>
    </source>
</evidence>
<keyword evidence="3 11" id="KW-0812">Transmembrane</keyword>
<keyword evidence="7" id="KW-0675">Receptor</keyword>
<feature type="transmembrane region" description="Helical" evidence="11">
    <location>
        <begin position="169"/>
        <end position="194"/>
    </location>
</feature>
<sequence length="340" mass="39115">MALLPIQIKNASLQGSTGIICVISNLIIVYIALKSKKFLTTFTNFTIFQLAVADLIFGLGAMLRVYNDIWPILRNVDSSISLEVCTALLTPHTFGYQLRQFTVIFIALDRLAAIKWPFAFKNTSHTKKIFVTFGSSLFYASITIAIGWLTREPLSSKTRCRIFYVFNFHYLICYIASGVLITFVTLFFQTWSWYESHKRDKKTVSKKVLTITDTQVLQKYVSDYAKVKKTTSYIMLNFVAFWAIPQLVFFIYLLISQDHEIASEIMAYQNYLNAFHSCLNLIIYLLTYTEIRRLFSKHILMKDVESSTTGNQNNHNTTNSRHKGAILHENTQGNLKTNFV</sequence>
<dbReference type="AlphaFoldDB" id="A0A0N5A4H9"/>
<dbReference type="InterPro" id="IPR017452">
    <property type="entry name" value="GPCR_Rhodpsn_7TM"/>
</dbReference>
<reference evidence="14" key="1">
    <citation type="submission" date="2017-02" db="UniProtKB">
        <authorList>
            <consortium name="WormBaseParasite"/>
        </authorList>
    </citation>
    <scope>IDENTIFICATION</scope>
</reference>
<feature type="transmembrane region" description="Helical" evidence="11">
    <location>
        <begin position="234"/>
        <end position="255"/>
    </location>
</feature>
<dbReference type="Pfam" id="PF10320">
    <property type="entry name" value="7TM_GPCR_Srsx"/>
    <property type="match status" value="1"/>
</dbReference>
<feature type="region of interest" description="Disordered" evidence="10">
    <location>
        <begin position="306"/>
        <end position="327"/>
    </location>
</feature>
<feature type="transmembrane region" description="Helical" evidence="11">
    <location>
        <begin position="12"/>
        <end position="33"/>
    </location>
</feature>
<evidence type="ECO:0000313" key="14">
    <source>
        <dbReference type="WBParaSite" id="PTRK_0001657100.1"/>
    </source>
</evidence>
<dbReference type="PROSITE" id="PS50262">
    <property type="entry name" value="G_PROTEIN_RECEP_F1_2"/>
    <property type="match status" value="1"/>
</dbReference>
<dbReference type="PANTHER" id="PTHR24246:SF27">
    <property type="entry name" value="ADENOSINE RECEPTOR, ISOFORM A"/>
    <property type="match status" value="1"/>
</dbReference>
<evidence type="ECO:0000256" key="6">
    <source>
        <dbReference type="ARBA" id="ARBA00023136"/>
    </source>
</evidence>
<feature type="compositionally biased region" description="Low complexity" evidence="10">
    <location>
        <begin position="306"/>
        <end position="319"/>
    </location>
</feature>
<evidence type="ECO:0000256" key="1">
    <source>
        <dbReference type="ARBA" id="ARBA00004651"/>
    </source>
</evidence>
<keyword evidence="6 11" id="KW-0472">Membrane</keyword>
<feature type="transmembrane region" description="Helical" evidence="11">
    <location>
        <begin position="130"/>
        <end position="149"/>
    </location>
</feature>
<keyword evidence="9" id="KW-0807">Transducer</keyword>
<dbReference type="Proteomes" id="UP000038045">
    <property type="component" value="Unplaced"/>
</dbReference>
<name>A0A0N5A4H9_PARTI</name>
<dbReference type="Gene3D" id="1.20.1070.10">
    <property type="entry name" value="Rhodopsin 7-helix transmembrane proteins"/>
    <property type="match status" value="1"/>
</dbReference>
<accession>A0A0N5A4H9</accession>
<comment type="subcellular location">
    <subcellularLocation>
        <location evidence="1">Cell membrane</location>
        <topology evidence="1">Multi-pass membrane protein</topology>
    </subcellularLocation>
</comment>
<keyword evidence="4 11" id="KW-1133">Transmembrane helix</keyword>
<dbReference type="InterPro" id="IPR019424">
    <property type="entry name" value="7TM_GPCR_Srsx"/>
</dbReference>
<dbReference type="STRING" id="131310.A0A0N5A4H9"/>
<evidence type="ECO:0000259" key="12">
    <source>
        <dbReference type="PROSITE" id="PS50262"/>
    </source>
</evidence>
<keyword evidence="5" id="KW-0297">G-protein coupled receptor</keyword>
<evidence type="ECO:0000256" key="10">
    <source>
        <dbReference type="SAM" id="MobiDB-lite"/>
    </source>
</evidence>
<dbReference type="SMART" id="SM01381">
    <property type="entry name" value="7TM_GPCR_Srsx"/>
    <property type="match status" value="1"/>
</dbReference>
<evidence type="ECO:0000256" key="5">
    <source>
        <dbReference type="ARBA" id="ARBA00023040"/>
    </source>
</evidence>
<evidence type="ECO:0000256" key="9">
    <source>
        <dbReference type="ARBA" id="ARBA00023224"/>
    </source>
</evidence>
<evidence type="ECO:0000256" key="8">
    <source>
        <dbReference type="ARBA" id="ARBA00023180"/>
    </source>
</evidence>
<keyword evidence="13" id="KW-1185">Reference proteome</keyword>
<evidence type="ECO:0000256" key="3">
    <source>
        <dbReference type="ARBA" id="ARBA00022692"/>
    </source>
</evidence>
<dbReference type="PRINTS" id="PR00237">
    <property type="entry name" value="GPCRRHODOPSN"/>
</dbReference>
<evidence type="ECO:0000256" key="4">
    <source>
        <dbReference type="ARBA" id="ARBA00022989"/>
    </source>
</evidence>
<feature type="transmembrane region" description="Helical" evidence="11">
    <location>
        <begin position="45"/>
        <end position="66"/>
    </location>
</feature>
<feature type="transmembrane region" description="Helical" evidence="11">
    <location>
        <begin position="267"/>
        <end position="287"/>
    </location>
</feature>
<evidence type="ECO:0000256" key="2">
    <source>
        <dbReference type="ARBA" id="ARBA00022475"/>
    </source>
</evidence>
<dbReference type="GO" id="GO:0005886">
    <property type="term" value="C:plasma membrane"/>
    <property type="evidence" value="ECO:0007669"/>
    <property type="project" value="UniProtKB-SubCell"/>
</dbReference>
<organism evidence="13 14">
    <name type="scientific">Parastrongyloides trichosuri</name>
    <name type="common">Possum-specific nematode worm</name>
    <dbReference type="NCBI Taxonomy" id="131310"/>
    <lineage>
        <taxon>Eukaryota</taxon>
        <taxon>Metazoa</taxon>
        <taxon>Ecdysozoa</taxon>
        <taxon>Nematoda</taxon>
        <taxon>Chromadorea</taxon>
        <taxon>Rhabditida</taxon>
        <taxon>Tylenchina</taxon>
        <taxon>Panagrolaimomorpha</taxon>
        <taxon>Strongyloidoidea</taxon>
        <taxon>Strongyloididae</taxon>
        <taxon>Parastrongyloides</taxon>
    </lineage>
</organism>
<dbReference type="PANTHER" id="PTHR24246">
    <property type="entry name" value="OLFACTORY RECEPTOR AND ADENOSINE RECEPTOR"/>
    <property type="match status" value="1"/>
</dbReference>
<dbReference type="SUPFAM" id="SSF81321">
    <property type="entry name" value="Family A G protein-coupled receptor-like"/>
    <property type="match status" value="1"/>
</dbReference>
<dbReference type="InterPro" id="IPR000276">
    <property type="entry name" value="GPCR_Rhodpsn"/>
</dbReference>
<keyword evidence="2" id="KW-1003">Cell membrane</keyword>
<evidence type="ECO:0000256" key="7">
    <source>
        <dbReference type="ARBA" id="ARBA00023170"/>
    </source>
</evidence>